<keyword evidence="2" id="KW-1185">Reference proteome</keyword>
<dbReference type="Proteomes" id="UP000662770">
    <property type="component" value="Chromosome"/>
</dbReference>
<organism evidence="1 2">
    <name type="scientific">Shewanella avicenniae</name>
    <dbReference type="NCBI Taxonomy" id="2814294"/>
    <lineage>
        <taxon>Bacteria</taxon>
        <taxon>Pseudomonadati</taxon>
        <taxon>Pseudomonadota</taxon>
        <taxon>Gammaproteobacteria</taxon>
        <taxon>Alteromonadales</taxon>
        <taxon>Shewanellaceae</taxon>
        <taxon>Shewanella</taxon>
    </lineage>
</organism>
<dbReference type="EMBL" id="CP071503">
    <property type="protein sequence ID" value="QSX32342.1"/>
    <property type="molecule type" value="Genomic_DNA"/>
</dbReference>
<name>A0ABX7QLK9_9GAMM</name>
<dbReference type="RefSeq" id="WP_207353587.1">
    <property type="nucleotide sequence ID" value="NZ_CP071503.1"/>
</dbReference>
<gene>
    <name evidence="1" type="ORF">JYB87_11225</name>
</gene>
<evidence type="ECO:0000313" key="1">
    <source>
        <dbReference type="EMBL" id="QSX32342.1"/>
    </source>
</evidence>
<accession>A0ABX7QLK9</accession>
<evidence type="ECO:0000313" key="2">
    <source>
        <dbReference type="Proteomes" id="UP000662770"/>
    </source>
</evidence>
<dbReference type="Pfam" id="PF11215">
    <property type="entry name" value="DUF3010"/>
    <property type="match status" value="1"/>
</dbReference>
<dbReference type="InterPro" id="IPR021378">
    <property type="entry name" value="DUF3010"/>
</dbReference>
<proteinExistence type="predicted"/>
<protein>
    <submittedName>
        <fullName evidence="1">DUF3010 family protein</fullName>
    </submittedName>
</protein>
<sequence>MKVCGVEINSSEAIICLVQDDGELFNVPECRSRSISLRNATDDQAIQEFHFAFNKLMQDYKVDEIAIISRPLKGKFAGSAASFKMEAAIQLCNLPATVIQQTEIKEQLKRNPLQVDFECLELRKIQKPAFEAAYARLNIKQYSKD</sequence>
<reference evidence="1 2" key="1">
    <citation type="submission" date="2021-03" db="EMBL/GenBank/DDBJ databases">
        <title>Novel species identification of genus Shewanella.</title>
        <authorList>
            <person name="Liu G."/>
            <person name="Zhang Q."/>
        </authorList>
    </citation>
    <scope>NUCLEOTIDE SEQUENCE [LARGE SCALE GENOMIC DNA]</scope>
    <source>
        <strain evidence="1 2">FJAT-51800</strain>
    </source>
</reference>